<comment type="function">
    <text evidence="1">Binds the second messenger bis-(3'-5') cyclic dimeric guanosine monophosphate (c-di-GMP). Can bind two c-di-GMP molecules per monomer. May play a role in bacterial second-messenger regulated processes. Binding to c-di-GMP induces a conformational change of the C- and N-termini resulting in the exposure of a highly negative surface on one side of the protein to a possible effector protein.</text>
</comment>
<evidence type="ECO:0000259" key="2">
    <source>
        <dbReference type="Pfam" id="PF07238"/>
    </source>
</evidence>
<evidence type="ECO:0000256" key="1">
    <source>
        <dbReference type="PIRNR" id="PIRNR028141"/>
    </source>
</evidence>
<proteinExistence type="predicted"/>
<evidence type="ECO:0000313" key="3">
    <source>
        <dbReference type="EMBL" id="SMF95489.1"/>
    </source>
</evidence>
<feature type="domain" description="PilZ" evidence="2">
    <location>
        <begin position="8"/>
        <end position="103"/>
    </location>
</feature>
<name>A0A1Y6CXT9_9GAMM</name>
<dbReference type="STRING" id="1760988.SAMN02949497_2853"/>
<dbReference type="OrthoDB" id="5298508at2"/>
<keyword evidence="1" id="KW-0547">Nucleotide-binding</keyword>
<dbReference type="Gene3D" id="2.40.10.220">
    <property type="entry name" value="predicted glycosyltransferase like domains"/>
    <property type="match status" value="1"/>
</dbReference>
<accession>A0A1Y6CXT9</accession>
<dbReference type="PIRSF" id="PIRSF028141">
    <property type="entry name" value="C-di-GMP_BP_PA4608"/>
    <property type="match status" value="1"/>
</dbReference>
<keyword evidence="1" id="KW-0973">c-di-GMP</keyword>
<dbReference type="AlphaFoldDB" id="A0A1Y6CXT9"/>
<keyword evidence="4" id="KW-1185">Reference proteome</keyword>
<dbReference type="Pfam" id="PF07238">
    <property type="entry name" value="PilZ"/>
    <property type="match status" value="1"/>
</dbReference>
<dbReference type="InterPro" id="IPR027021">
    <property type="entry name" value="C-di-GMP_BP_PA4608"/>
</dbReference>
<comment type="subunit">
    <text evidence="1">Monomer in both c-di-GMP-bound and free forms.</text>
</comment>
<gene>
    <name evidence="3" type="ORF">SAMN02949497_2853</name>
</gene>
<dbReference type="GO" id="GO:0035438">
    <property type="term" value="F:cyclic-di-GMP binding"/>
    <property type="evidence" value="ECO:0007669"/>
    <property type="project" value="InterPro"/>
</dbReference>
<protein>
    <recommendedName>
        <fullName evidence="1">Cyclic diguanosine monophosphate-binding protein</fullName>
        <shortName evidence="1">c-di-GMP-binding protein</shortName>
    </recommendedName>
    <alternativeName>
        <fullName evidence="1">Pilz domain-containing protein</fullName>
    </alternativeName>
</protein>
<dbReference type="EMBL" id="FXAM01000001">
    <property type="protein sequence ID" value="SMF95489.1"/>
    <property type="molecule type" value="Genomic_DNA"/>
</dbReference>
<dbReference type="RefSeq" id="WP_085213750.1">
    <property type="nucleotide sequence ID" value="NZ_FXAM01000001.1"/>
</dbReference>
<dbReference type="InterPro" id="IPR009875">
    <property type="entry name" value="PilZ_domain"/>
</dbReference>
<evidence type="ECO:0000313" key="4">
    <source>
        <dbReference type="Proteomes" id="UP000192923"/>
    </source>
</evidence>
<sequence length="125" mass="13880">MPATHPDHRLFHRIAHDAPALITLEDSALTARTLDLSLRGCLLEIDPAVALGIGIPYSIEIHLSEDVRIAMRGALIHRQERRAGFKCEHIDLDSISTLRRLVELNLGDPELLDRDLEALAVHSPS</sequence>
<reference evidence="3 4" key="1">
    <citation type="submission" date="2016-12" db="EMBL/GenBank/DDBJ databases">
        <authorList>
            <person name="Song W.-J."/>
            <person name="Kurnit D.M."/>
        </authorList>
    </citation>
    <scope>NUCLEOTIDE SEQUENCE [LARGE SCALE GENOMIC DNA]</scope>
    <source>
        <strain evidence="3 4">175</strain>
    </source>
</reference>
<dbReference type="SUPFAM" id="SSF141371">
    <property type="entry name" value="PilZ domain-like"/>
    <property type="match status" value="1"/>
</dbReference>
<organism evidence="3 4">
    <name type="scientific">Methylomagnum ishizawai</name>
    <dbReference type="NCBI Taxonomy" id="1760988"/>
    <lineage>
        <taxon>Bacteria</taxon>
        <taxon>Pseudomonadati</taxon>
        <taxon>Pseudomonadota</taxon>
        <taxon>Gammaproteobacteria</taxon>
        <taxon>Methylococcales</taxon>
        <taxon>Methylococcaceae</taxon>
        <taxon>Methylomagnum</taxon>
    </lineage>
</organism>
<dbReference type="Proteomes" id="UP000192923">
    <property type="component" value="Unassembled WGS sequence"/>
</dbReference>